<accession>A0A445CQ23</accession>
<dbReference type="Pfam" id="PF10536">
    <property type="entry name" value="PMD"/>
    <property type="match status" value="1"/>
</dbReference>
<evidence type="ECO:0000313" key="2">
    <source>
        <dbReference type="EMBL" id="RYR53036.1"/>
    </source>
</evidence>
<evidence type="ECO:0000259" key="1">
    <source>
        <dbReference type="Pfam" id="PF10536"/>
    </source>
</evidence>
<feature type="domain" description="Aminotransferase-like plant mobile" evidence="1">
    <location>
        <begin position="2"/>
        <end position="164"/>
    </location>
</feature>
<dbReference type="STRING" id="3818.A0A445CQ23"/>
<dbReference type="InterPro" id="IPR044824">
    <property type="entry name" value="MAIN-like"/>
</dbReference>
<evidence type="ECO:0000313" key="3">
    <source>
        <dbReference type="Proteomes" id="UP000289738"/>
    </source>
</evidence>
<dbReference type="GO" id="GO:0010073">
    <property type="term" value="P:meristem maintenance"/>
    <property type="evidence" value="ECO:0007669"/>
    <property type="project" value="InterPro"/>
</dbReference>
<sequence>MEHWRSKTYTFHLSCGECTITLPDVAYHLGLRTHGEPVGGCLHDFQTWYQQLTWEYVDELLVSKPPHESRHMPLSTTDPATFRQYTRCYIMQLIGGYLMTNKSNNQVHIRWLLLLADFRRCNGLSWGSIVLAWTYQSLCHAAHCEPTYIAECISLLVSWIYHRIP</sequence>
<proteinExistence type="predicted"/>
<name>A0A445CQ23_ARAHY</name>
<dbReference type="PANTHER" id="PTHR46033">
    <property type="entry name" value="PROTEIN MAIN-LIKE 2"/>
    <property type="match status" value="1"/>
</dbReference>
<comment type="caution">
    <text evidence="2">The sequence shown here is derived from an EMBL/GenBank/DDBJ whole genome shotgun (WGS) entry which is preliminary data.</text>
</comment>
<dbReference type="Proteomes" id="UP000289738">
    <property type="component" value="Chromosome A06"/>
</dbReference>
<reference evidence="2 3" key="1">
    <citation type="submission" date="2019-01" db="EMBL/GenBank/DDBJ databases">
        <title>Sequencing of cultivated peanut Arachis hypogaea provides insights into genome evolution and oil improvement.</title>
        <authorList>
            <person name="Chen X."/>
        </authorList>
    </citation>
    <scope>NUCLEOTIDE SEQUENCE [LARGE SCALE GENOMIC DNA]</scope>
    <source>
        <strain evidence="3">cv. Fuhuasheng</strain>
        <tissue evidence="2">Leaves</tissue>
    </source>
</reference>
<dbReference type="EMBL" id="SDMP01000006">
    <property type="protein sequence ID" value="RYR53036.1"/>
    <property type="molecule type" value="Genomic_DNA"/>
</dbReference>
<keyword evidence="3" id="KW-1185">Reference proteome</keyword>
<dbReference type="InterPro" id="IPR019557">
    <property type="entry name" value="AminoTfrase-like_pln_mobile"/>
</dbReference>
<dbReference type="AlphaFoldDB" id="A0A445CQ23"/>
<dbReference type="PANTHER" id="PTHR46033:SF8">
    <property type="entry name" value="PROTEIN MAINTENANCE OF MERISTEMS-LIKE"/>
    <property type="match status" value="1"/>
</dbReference>
<organism evidence="2 3">
    <name type="scientific">Arachis hypogaea</name>
    <name type="common">Peanut</name>
    <dbReference type="NCBI Taxonomy" id="3818"/>
    <lineage>
        <taxon>Eukaryota</taxon>
        <taxon>Viridiplantae</taxon>
        <taxon>Streptophyta</taxon>
        <taxon>Embryophyta</taxon>
        <taxon>Tracheophyta</taxon>
        <taxon>Spermatophyta</taxon>
        <taxon>Magnoliopsida</taxon>
        <taxon>eudicotyledons</taxon>
        <taxon>Gunneridae</taxon>
        <taxon>Pentapetalae</taxon>
        <taxon>rosids</taxon>
        <taxon>fabids</taxon>
        <taxon>Fabales</taxon>
        <taxon>Fabaceae</taxon>
        <taxon>Papilionoideae</taxon>
        <taxon>50 kb inversion clade</taxon>
        <taxon>dalbergioids sensu lato</taxon>
        <taxon>Dalbergieae</taxon>
        <taxon>Pterocarpus clade</taxon>
        <taxon>Arachis</taxon>
    </lineage>
</organism>
<protein>
    <recommendedName>
        <fullName evidence="1">Aminotransferase-like plant mobile domain-containing protein</fullName>
    </recommendedName>
</protein>
<gene>
    <name evidence="2" type="ORF">Ahy_A06g027891</name>
</gene>